<dbReference type="Gene3D" id="2.60.40.1730">
    <property type="entry name" value="tricorn interacting facor f3 domain"/>
    <property type="match status" value="1"/>
</dbReference>
<proteinExistence type="predicted"/>
<evidence type="ECO:0000313" key="2">
    <source>
        <dbReference type="Proteomes" id="UP000492821"/>
    </source>
</evidence>
<feature type="chain" id="PRO_5028801571" evidence="1">
    <location>
        <begin position="17"/>
        <end position="464"/>
    </location>
</feature>
<protein>
    <submittedName>
        <fullName evidence="3">IgGFc_binding domain-containing protein</fullName>
    </submittedName>
</protein>
<reference evidence="3" key="2">
    <citation type="submission" date="2020-10" db="UniProtKB">
        <authorList>
            <consortium name="WormBaseParasite"/>
        </authorList>
    </citation>
    <scope>IDENTIFICATION</scope>
</reference>
<organism evidence="2 3">
    <name type="scientific">Panagrellus redivivus</name>
    <name type="common">Microworm</name>
    <dbReference type="NCBI Taxonomy" id="6233"/>
    <lineage>
        <taxon>Eukaryota</taxon>
        <taxon>Metazoa</taxon>
        <taxon>Ecdysozoa</taxon>
        <taxon>Nematoda</taxon>
        <taxon>Chromadorea</taxon>
        <taxon>Rhabditida</taxon>
        <taxon>Tylenchina</taxon>
        <taxon>Panagrolaimomorpha</taxon>
        <taxon>Panagrolaimoidea</taxon>
        <taxon>Panagrolaimidae</taxon>
        <taxon>Panagrellus</taxon>
    </lineage>
</organism>
<dbReference type="InterPro" id="IPR009003">
    <property type="entry name" value="Peptidase_S1_PA"/>
</dbReference>
<keyword evidence="2" id="KW-1185">Reference proteome</keyword>
<reference evidence="2" key="1">
    <citation type="journal article" date="2013" name="Genetics">
        <title>The draft genome and transcriptome of Panagrellus redivivus are shaped by the harsh demands of a free-living lifestyle.</title>
        <authorList>
            <person name="Srinivasan J."/>
            <person name="Dillman A.R."/>
            <person name="Macchietto M.G."/>
            <person name="Heikkinen L."/>
            <person name="Lakso M."/>
            <person name="Fracchia K.M."/>
            <person name="Antoshechkin I."/>
            <person name="Mortazavi A."/>
            <person name="Wong G."/>
            <person name="Sternberg P.W."/>
        </authorList>
    </citation>
    <scope>NUCLEOTIDE SEQUENCE [LARGE SCALE GENOMIC DNA]</scope>
    <source>
        <strain evidence="2">MT8872</strain>
    </source>
</reference>
<accession>A0A7E4VJ45</accession>
<evidence type="ECO:0000256" key="1">
    <source>
        <dbReference type="SAM" id="SignalP"/>
    </source>
</evidence>
<name>A0A7E4VJ45_PANRE</name>
<dbReference type="InterPro" id="IPR042097">
    <property type="entry name" value="Aminopeptidase_N-like_N_sf"/>
</dbReference>
<evidence type="ECO:0000313" key="3">
    <source>
        <dbReference type="WBParaSite" id="Pan_g21505.t1"/>
    </source>
</evidence>
<sequence>MLVISIFLLLVSTGFAALNVFQSQSLSVDRYNITVDGQFLLMDAPNSYNVQRATVWIYFTVKERTQFVVLKTNGINVRATAFYGRDVHENLPMKEAKTTKKLYFKVPYALEEGERFLFMIKYSYCLHSINIDDYGLYGSAVFVEKKTANNVYATENEYSSDHCFTDERTPVTNEKVCQKDADCNDPKYGTCDTEFGLCEPTGLKCKLDVFYTPIQPCKLLAHCSTSAMSSSSKSICDSTVMFAEKDVDGSFTVKGFGVAIGPRHILTSIQAMYSMEYGKDKYVISEGTRVHEVQTSKVHSISVQSDINVKKWADFTYIELPESTPINFHSTMDVAAYKPNLPLNPVTFIGDDSTIKVVPDVEFGFNNQTYCEEAFFDDPFEINTQYVTCGSDKTSKFNKVLSGAPVAVKESGNDNYLLFGLRTFPALSLQHMNVFLTTVVGPNCDWLRWVSRGAVVCVDKKWDN</sequence>
<dbReference type="WBParaSite" id="Pan_g21505.t1">
    <property type="protein sequence ID" value="Pan_g21505.t1"/>
    <property type="gene ID" value="Pan_g21505"/>
</dbReference>
<dbReference type="Proteomes" id="UP000492821">
    <property type="component" value="Unassembled WGS sequence"/>
</dbReference>
<keyword evidence="1" id="KW-0732">Signal</keyword>
<feature type="signal peptide" evidence="1">
    <location>
        <begin position="1"/>
        <end position="16"/>
    </location>
</feature>
<dbReference type="SUPFAM" id="SSF50494">
    <property type="entry name" value="Trypsin-like serine proteases"/>
    <property type="match status" value="1"/>
</dbReference>
<dbReference type="AlphaFoldDB" id="A0A7E4VJ45"/>